<dbReference type="EMBL" id="JAAECE010000020">
    <property type="protein sequence ID" value="KAF1795977.1"/>
    <property type="molecule type" value="Genomic_DNA"/>
</dbReference>
<dbReference type="InterPro" id="IPR019410">
    <property type="entry name" value="Methyltransf_16"/>
</dbReference>
<dbReference type="SUPFAM" id="SSF53335">
    <property type="entry name" value="S-adenosyl-L-methionine-dependent methyltransferases"/>
    <property type="match status" value="1"/>
</dbReference>
<dbReference type="Pfam" id="PF10294">
    <property type="entry name" value="Methyltransf_16"/>
    <property type="match status" value="1"/>
</dbReference>
<name>A0A8H4EVU8_MUCCL</name>
<reference evidence="1 2" key="1">
    <citation type="submission" date="2019-09" db="EMBL/GenBank/DDBJ databases">
        <authorList>
            <consortium name="DOE Joint Genome Institute"/>
            <person name="Mondo S.J."/>
            <person name="Navarro-Mendoza M.I."/>
            <person name="Perez-Arques C."/>
            <person name="Panchal S."/>
            <person name="Nicolas F.E."/>
            <person name="Ganguly P."/>
            <person name="Pangilinan J."/>
            <person name="Grigoriev I."/>
            <person name="Heitman J."/>
            <person name="Sanya K."/>
            <person name="Garre V."/>
        </authorList>
    </citation>
    <scope>NUCLEOTIDE SEQUENCE [LARGE SCALE GENOMIC DNA]</scope>
    <source>
        <strain evidence="1 2">MU402</strain>
    </source>
</reference>
<dbReference type="AlphaFoldDB" id="A0A8H4EVU8"/>
<comment type="caution">
    <text evidence="1">The sequence shown here is derived from an EMBL/GenBank/DDBJ whole genome shotgun (WGS) entry which is preliminary data.</text>
</comment>
<dbReference type="InterPro" id="IPR029063">
    <property type="entry name" value="SAM-dependent_MTases_sf"/>
</dbReference>
<dbReference type="Gene3D" id="3.40.50.150">
    <property type="entry name" value="Vaccinia Virus protein VP39"/>
    <property type="match status" value="1"/>
</dbReference>
<gene>
    <name evidence="1" type="ORF">FB192DRAFT_1407449</name>
</gene>
<dbReference type="PANTHER" id="PTHR14614">
    <property type="entry name" value="HEPATOCELLULAR CARCINOMA-ASSOCIATED ANTIGEN"/>
    <property type="match status" value="1"/>
</dbReference>
<accession>A0A8H4EVU8</accession>
<evidence type="ECO:0000313" key="2">
    <source>
        <dbReference type="Proteomes" id="UP000469890"/>
    </source>
</evidence>
<evidence type="ECO:0000313" key="1">
    <source>
        <dbReference type="EMBL" id="KAF1795977.1"/>
    </source>
</evidence>
<sequence length="252" mass="28367">MDFQDLSDTKSLSTFSIKLNPSFTLHLSQQNNTQNHGTTVWDSAKLLAFYLFDTIKKPTFSQSKVQNSKTCLELGSGCGLGGLVMASLGFETVLTDLPEVVDRVLQPNCDTAIDAITDWWYHLQHTADLVDPPRISVAVRWIGFPTDGSAASSTLRSRNHYIIASDCIYEIELVEAPGELYPLLCLSLPHDFHCHGETGMMPWWMASLARPKQFGFEARNDPQKAAQQQIGRNEDVEIWKLKLRKKQNHVML</sequence>
<organism evidence="1 2">
    <name type="scientific">Mucor circinelloides f. lusitanicus</name>
    <name type="common">Mucor racemosus var. lusitanicus</name>
    <dbReference type="NCBI Taxonomy" id="29924"/>
    <lineage>
        <taxon>Eukaryota</taxon>
        <taxon>Fungi</taxon>
        <taxon>Fungi incertae sedis</taxon>
        <taxon>Mucoromycota</taxon>
        <taxon>Mucoromycotina</taxon>
        <taxon>Mucoromycetes</taxon>
        <taxon>Mucorales</taxon>
        <taxon>Mucorineae</taxon>
        <taxon>Mucoraceae</taxon>
        <taxon>Mucor</taxon>
    </lineage>
</organism>
<proteinExistence type="predicted"/>
<protein>
    <submittedName>
        <fullName evidence="1">Uncharacterized protein</fullName>
    </submittedName>
</protein>
<dbReference type="Proteomes" id="UP000469890">
    <property type="component" value="Unassembled WGS sequence"/>
</dbReference>
<feature type="non-terminal residue" evidence="1">
    <location>
        <position position="252"/>
    </location>
</feature>